<dbReference type="InterPro" id="IPR012337">
    <property type="entry name" value="RNaseH-like_sf"/>
</dbReference>
<dbReference type="Pfam" id="PF00078">
    <property type="entry name" value="RVT_1"/>
    <property type="match status" value="1"/>
</dbReference>
<dbReference type="PROSITE" id="PS50878">
    <property type="entry name" value="RT_POL"/>
    <property type="match status" value="1"/>
</dbReference>
<dbReference type="PANTHER" id="PTHR33116:SF80">
    <property type="entry name" value="REVERSE TRANSCRIPTASE ZINC-BINDING DOMAIN-CONTAINING PROTEIN"/>
    <property type="match status" value="1"/>
</dbReference>
<feature type="domain" description="Reverse transcriptase" evidence="1">
    <location>
        <begin position="301"/>
        <end position="580"/>
    </location>
</feature>
<proteinExistence type="predicted"/>
<dbReference type="Gene3D" id="3.30.420.10">
    <property type="entry name" value="Ribonuclease H-like superfamily/Ribonuclease H"/>
    <property type="match status" value="1"/>
</dbReference>
<dbReference type="Pfam" id="PF13966">
    <property type="entry name" value="zf-RVT"/>
    <property type="match status" value="1"/>
</dbReference>
<dbReference type="GO" id="GO:0003676">
    <property type="term" value="F:nucleic acid binding"/>
    <property type="evidence" value="ECO:0007669"/>
    <property type="project" value="InterPro"/>
</dbReference>
<evidence type="ECO:0000259" key="1">
    <source>
        <dbReference type="PROSITE" id="PS50878"/>
    </source>
</evidence>
<dbReference type="InterPro" id="IPR026960">
    <property type="entry name" value="RVT-Znf"/>
</dbReference>
<dbReference type="Pfam" id="PF13456">
    <property type="entry name" value="RVT_3"/>
    <property type="match status" value="1"/>
</dbReference>
<evidence type="ECO:0000259" key="2">
    <source>
        <dbReference type="PROSITE" id="PS50879"/>
    </source>
</evidence>
<name>A0AAW1XW11_RUBAR</name>
<sequence length="1197" mass="135479">MKILYWNARGIANGDTRRALKNLVSSHKPTPNLWLLCNDALMLSVISKSAQQITFSYSIDGVHCVITAVYAKTSVVGRRQLWQDLVNIRSQHVQGPWAVIGDFNCVLGAHEKKGWWPSSCFLLATLDSIQNEISALGPSEDRFQCEELAHAKYLFNLSLQSTLLKDKSRVRWLIDGERNTSFLHNMVKIRHLNKTISSLSVGDSVLDDHEAIAGHFVQHFEALFTRNPDIIDTGLVERVIPSLVTSEENSSLLKIPSSLEVHEVVKHMDGFSAPGPDGFGGCFFSHCWDIVGTDVIKVVQSFFSNGFILPHFNSSLLILVPKSHESEEVTDFRPITLANFVFKIITKIVADRLSPIASRIISPSQSAFIKGRSIVDPITLTFECVNLLDRKCKHGNIAIKFDIRKAFDTLDWGFLIRVLTAFGFDTAVVNYISSILHSSHLFVSVNGQSRGYFTCSRGVRQGDPLSPLLFCLAEDVLSRGLAMLVDQKQIKLIAAPRTLSPPSHVLFADDVMVFLQGDVSYLRALMSFMKEYAQNSGQEVNKEKSLLFLGKFAVPWQNEIQRELGINVGSLPFTYLGVPIFQGRPKIEFFLPIADEVKCKLSTWKGLQLSQAGRLQLINSVIQSLLIYSFQVYTWPKYLLRQVQRWTRNFFWNGDPLKDGSALVSWNQCCAPKEQGGLGLKNLFKLNQALLLKRGWEVATSKSCSSSFLHLRFLSEGLQLSSSYKKSSVWLGIKSLWPFLFSKIRWLVGNGSLVRFWKDNWLGDVIASSYSIDPIFLDFLNDKVNSFINNGSWCLPSSFQRVYPALSHNILLLPLPLDGAKDQVLWPDCSSGVLNSTIAYKTLCNPIPIVDWGNSIWHASIQPRKSLACWKIIQNRMMTDDRLQRLKVQLCSRCYVCRSNSESSRHLFMDCPIASSIWGWLFSLFQISFSPDVMLHELFMKENLNSFNQSSKLLWFISICNLLWCLWTERNKRRYDSAPSCPVTFKQFFVLSLKESAKIAFSMASSCASSVPIFAFLGLSPLRPKAPRFIPVAWQPPPHSWVKVNTDGSFHNANQAGFGGIFRDERGFFLDAFSYKATAFSAIEAELLAVIEAVRVAWLRGWVNLWLETDSSMVVHYFKERNLIPWRLRTSWGNCHQIVSQMYFYISHIYREGNSVADVLANYGAAHAVSHWWDSVPQFLVSSFGHDLNSRVSYRFA</sequence>
<dbReference type="CDD" id="cd06222">
    <property type="entry name" value="RNase_H_like"/>
    <property type="match status" value="1"/>
</dbReference>
<organism evidence="3 4">
    <name type="scientific">Rubus argutus</name>
    <name type="common">Southern blackberry</name>
    <dbReference type="NCBI Taxonomy" id="59490"/>
    <lineage>
        <taxon>Eukaryota</taxon>
        <taxon>Viridiplantae</taxon>
        <taxon>Streptophyta</taxon>
        <taxon>Embryophyta</taxon>
        <taxon>Tracheophyta</taxon>
        <taxon>Spermatophyta</taxon>
        <taxon>Magnoliopsida</taxon>
        <taxon>eudicotyledons</taxon>
        <taxon>Gunneridae</taxon>
        <taxon>Pentapetalae</taxon>
        <taxon>rosids</taxon>
        <taxon>fabids</taxon>
        <taxon>Rosales</taxon>
        <taxon>Rosaceae</taxon>
        <taxon>Rosoideae</taxon>
        <taxon>Rosoideae incertae sedis</taxon>
        <taxon>Rubus</taxon>
    </lineage>
</organism>
<dbReference type="SUPFAM" id="SSF56672">
    <property type="entry name" value="DNA/RNA polymerases"/>
    <property type="match status" value="1"/>
</dbReference>
<dbReference type="InterPro" id="IPR044730">
    <property type="entry name" value="RNase_H-like_dom_plant"/>
</dbReference>
<gene>
    <name evidence="3" type="ORF">M0R45_017609</name>
</gene>
<evidence type="ECO:0000313" key="3">
    <source>
        <dbReference type="EMBL" id="KAK9940977.1"/>
    </source>
</evidence>
<dbReference type="CDD" id="cd01650">
    <property type="entry name" value="RT_nLTR_like"/>
    <property type="match status" value="1"/>
</dbReference>
<accession>A0AAW1XW11</accession>
<dbReference type="InterPro" id="IPR043502">
    <property type="entry name" value="DNA/RNA_pol_sf"/>
</dbReference>
<comment type="caution">
    <text evidence="3">The sequence shown here is derived from an EMBL/GenBank/DDBJ whole genome shotgun (WGS) entry which is preliminary data.</text>
</comment>
<feature type="domain" description="RNase H type-1" evidence="2">
    <location>
        <begin position="1038"/>
        <end position="1166"/>
    </location>
</feature>
<dbReference type="SUPFAM" id="SSF56219">
    <property type="entry name" value="DNase I-like"/>
    <property type="match status" value="1"/>
</dbReference>
<evidence type="ECO:0000313" key="4">
    <source>
        <dbReference type="Proteomes" id="UP001457282"/>
    </source>
</evidence>
<dbReference type="AlphaFoldDB" id="A0AAW1XW11"/>
<dbReference type="Gene3D" id="3.60.10.10">
    <property type="entry name" value="Endonuclease/exonuclease/phosphatase"/>
    <property type="match status" value="1"/>
</dbReference>
<reference evidence="3 4" key="1">
    <citation type="journal article" date="2023" name="G3 (Bethesda)">
        <title>A chromosome-length genome assembly and annotation of blackberry (Rubus argutus, cv. 'Hillquist').</title>
        <authorList>
            <person name="Bruna T."/>
            <person name="Aryal R."/>
            <person name="Dudchenko O."/>
            <person name="Sargent D.J."/>
            <person name="Mead D."/>
            <person name="Buti M."/>
            <person name="Cavallini A."/>
            <person name="Hytonen T."/>
            <person name="Andres J."/>
            <person name="Pham M."/>
            <person name="Weisz D."/>
            <person name="Mascagni F."/>
            <person name="Usai G."/>
            <person name="Natali L."/>
            <person name="Bassil N."/>
            <person name="Fernandez G.E."/>
            <person name="Lomsadze A."/>
            <person name="Armour M."/>
            <person name="Olukolu B."/>
            <person name="Poorten T."/>
            <person name="Britton C."/>
            <person name="Davik J."/>
            <person name="Ashrafi H."/>
            <person name="Aiden E.L."/>
            <person name="Borodovsky M."/>
            <person name="Worthington M."/>
        </authorList>
    </citation>
    <scope>NUCLEOTIDE SEQUENCE [LARGE SCALE GENOMIC DNA]</scope>
    <source>
        <strain evidence="3">PI 553951</strain>
    </source>
</reference>
<dbReference type="EMBL" id="JBEDUW010000003">
    <property type="protein sequence ID" value="KAK9940977.1"/>
    <property type="molecule type" value="Genomic_DNA"/>
</dbReference>
<dbReference type="InterPro" id="IPR000477">
    <property type="entry name" value="RT_dom"/>
</dbReference>
<protein>
    <submittedName>
        <fullName evidence="3">Uncharacterized protein</fullName>
    </submittedName>
</protein>
<dbReference type="PROSITE" id="PS50879">
    <property type="entry name" value="RNASE_H_1"/>
    <property type="match status" value="1"/>
</dbReference>
<dbReference type="InterPro" id="IPR036397">
    <property type="entry name" value="RNaseH_sf"/>
</dbReference>
<dbReference type="GO" id="GO:0004523">
    <property type="term" value="F:RNA-DNA hybrid ribonuclease activity"/>
    <property type="evidence" value="ECO:0007669"/>
    <property type="project" value="InterPro"/>
</dbReference>
<dbReference type="InterPro" id="IPR036691">
    <property type="entry name" value="Endo/exonu/phosph_ase_sf"/>
</dbReference>
<keyword evidence="4" id="KW-1185">Reference proteome</keyword>
<dbReference type="Proteomes" id="UP001457282">
    <property type="component" value="Unassembled WGS sequence"/>
</dbReference>
<dbReference type="SUPFAM" id="SSF53098">
    <property type="entry name" value="Ribonuclease H-like"/>
    <property type="match status" value="1"/>
</dbReference>
<dbReference type="PANTHER" id="PTHR33116">
    <property type="entry name" value="REVERSE TRANSCRIPTASE ZINC-BINDING DOMAIN-CONTAINING PROTEIN-RELATED-RELATED"/>
    <property type="match status" value="1"/>
</dbReference>
<dbReference type="InterPro" id="IPR002156">
    <property type="entry name" value="RNaseH_domain"/>
</dbReference>